<comment type="cofactor">
    <cofactor evidence="1">
        <name>Zn(2+)</name>
        <dbReference type="ChEBI" id="CHEBI:29105"/>
    </cofactor>
</comment>
<dbReference type="EC" id="1.1.1.1" evidence="3"/>
<keyword evidence="4" id="KW-0479">Metal-binding</keyword>
<feature type="domain" description="Enoyl reductase (ER)" evidence="8">
    <location>
        <begin position="14"/>
        <end position="343"/>
    </location>
</feature>
<evidence type="ECO:0000313" key="10">
    <source>
        <dbReference type="Proteomes" id="UP000708298"/>
    </source>
</evidence>
<dbReference type="Pfam" id="PF08240">
    <property type="entry name" value="ADH_N"/>
    <property type="match status" value="1"/>
</dbReference>
<dbReference type="FunFam" id="3.40.50.720:FF:000039">
    <property type="entry name" value="Alcohol dehydrogenase AdhP"/>
    <property type="match status" value="1"/>
</dbReference>
<dbReference type="Gene3D" id="3.40.50.720">
    <property type="entry name" value="NAD(P)-binding Rossmann-like Domain"/>
    <property type="match status" value="1"/>
</dbReference>
<accession>A0A964DZJ9</accession>
<dbReference type="Gene3D" id="3.90.180.10">
    <property type="entry name" value="Medium-chain alcohol dehydrogenases, catalytic domain"/>
    <property type="match status" value="1"/>
</dbReference>
<dbReference type="SUPFAM" id="SSF50129">
    <property type="entry name" value="GroES-like"/>
    <property type="match status" value="1"/>
</dbReference>
<evidence type="ECO:0000256" key="7">
    <source>
        <dbReference type="ARBA" id="ARBA00023027"/>
    </source>
</evidence>
<dbReference type="SMART" id="SM00829">
    <property type="entry name" value="PKS_ER"/>
    <property type="match status" value="1"/>
</dbReference>
<dbReference type="SUPFAM" id="SSF51735">
    <property type="entry name" value="NAD(P)-binding Rossmann-fold domains"/>
    <property type="match status" value="1"/>
</dbReference>
<evidence type="ECO:0000256" key="2">
    <source>
        <dbReference type="ARBA" id="ARBA00008072"/>
    </source>
</evidence>
<dbReference type="PANTHER" id="PTHR42940:SF8">
    <property type="entry name" value="VACUOLAR PROTEIN SORTING-ASSOCIATED PROTEIN 11"/>
    <property type="match status" value="1"/>
</dbReference>
<dbReference type="GO" id="GO:0004022">
    <property type="term" value="F:alcohol dehydrogenase (NAD+) activity"/>
    <property type="evidence" value="ECO:0007669"/>
    <property type="project" value="UniProtKB-EC"/>
</dbReference>
<proteinExistence type="inferred from homology"/>
<sequence length="345" mass="35425">MANEMTRALMQEMGAPLVLGCEAIPTPGPGEVLIRVFACGVCHSDLHIVDGDWGLPPKLPLIPGHEVVGEVVSYGPDTTGPAVGAVVGVAWNGGACGHCRACLEGDETICRESEGTGFSRDGGYADYIVARAAFVAELPKDIDAARFAPVLCAGVTTYRGLKRAQLRPGAYVAVIGCGGLGQMAVQYARAMGFRPIAVDLDAGKLELATRLGAVATVKGDVADLPAELRAIAGDAGLRAAIVVAPALSAFTAAIAAISPGGAVIFIALPAKDRDTLPVSISTLANFEKRLIGSNVGTRADLLEAVELALTAGILADVETLPLAEANTALDRLRRGQVPGRLVLTT</sequence>
<organism evidence="9 10">
    <name type="scientific">Acidisoma silvae</name>
    <dbReference type="NCBI Taxonomy" id="2802396"/>
    <lineage>
        <taxon>Bacteria</taxon>
        <taxon>Pseudomonadati</taxon>
        <taxon>Pseudomonadota</taxon>
        <taxon>Alphaproteobacteria</taxon>
        <taxon>Acetobacterales</taxon>
        <taxon>Acidocellaceae</taxon>
        <taxon>Acidisoma</taxon>
    </lineage>
</organism>
<keyword evidence="5" id="KW-0862">Zinc</keyword>
<dbReference type="GO" id="GO:0046872">
    <property type="term" value="F:metal ion binding"/>
    <property type="evidence" value="ECO:0007669"/>
    <property type="project" value="UniProtKB-KW"/>
</dbReference>
<dbReference type="EMBL" id="JAESVB010000005">
    <property type="protein sequence ID" value="MCB8876179.1"/>
    <property type="molecule type" value="Genomic_DNA"/>
</dbReference>
<dbReference type="PANTHER" id="PTHR42940">
    <property type="entry name" value="ALCOHOL DEHYDROGENASE 1-RELATED"/>
    <property type="match status" value="1"/>
</dbReference>
<keyword evidence="7" id="KW-0520">NAD</keyword>
<evidence type="ECO:0000256" key="1">
    <source>
        <dbReference type="ARBA" id="ARBA00001947"/>
    </source>
</evidence>
<dbReference type="CDD" id="cd08297">
    <property type="entry name" value="CAD3"/>
    <property type="match status" value="1"/>
</dbReference>
<dbReference type="InterPro" id="IPR011032">
    <property type="entry name" value="GroES-like_sf"/>
</dbReference>
<evidence type="ECO:0000259" key="8">
    <source>
        <dbReference type="SMART" id="SM00829"/>
    </source>
</evidence>
<reference evidence="9" key="2">
    <citation type="submission" date="2021-01" db="EMBL/GenBank/DDBJ databases">
        <authorList>
            <person name="Mieszkin S."/>
            <person name="Pouder E."/>
            <person name="Alain K."/>
        </authorList>
    </citation>
    <scope>NUCLEOTIDE SEQUENCE</scope>
    <source>
        <strain evidence="9">HW T2.11</strain>
    </source>
</reference>
<keyword evidence="10" id="KW-1185">Reference proteome</keyword>
<dbReference type="InterPro" id="IPR036291">
    <property type="entry name" value="NAD(P)-bd_dom_sf"/>
</dbReference>
<reference evidence="9" key="1">
    <citation type="journal article" date="2021" name="Microorganisms">
        <title>Acidisoma silvae sp. nov. and Acidisomacellulosilytica sp. nov., Two Acidophilic Bacteria Isolated from Decaying Wood, Hydrolyzing Cellulose and Producing Poly-3-hydroxybutyrate.</title>
        <authorList>
            <person name="Mieszkin S."/>
            <person name="Pouder E."/>
            <person name="Uroz S."/>
            <person name="Simon-Colin C."/>
            <person name="Alain K."/>
        </authorList>
    </citation>
    <scope>NUCLEOTIDE SEQUENCE</scope>
    <source>
        <strain evidence="9">HW T2.11</strain>
    </source>
</reference>
<evidence type="ECO:0000256" key="5">
    <source>
        <dbReference type="ARBA" id="ARBA00022833"/>
    </source>
</evidence>
<dbReference type="AlphaFoldDB" id="A0A964DZJ9"/>
<evidence type="ECO:0000256" key="4">
    <source>
        <dbReference type="ARBA" id="ARBA00022723"/>
    </source>
</evidence>
<dbReference type="InterPro" id="IPR013149">
    <property type="entry name" value="ADH-like_C"/>
</dbReference>
<dbReference type="RefSeq" id="WP_227321836.1">
    <property type="nucleotide sequence ID" value="NZ_JAESVB010000005.1"/>
</dbReference>
<gene>
    <name evidence="9" type="ORF">ASILVAE211_13385</name>
</gene>
<protein>
    <recommendedName>
        <fullName evidence="3">alcohol dehydrogenase</fullName>
        <ecNumber evidence="3">1.1.1.1</ecNumber>
    </recommendedName>
</protein>
<dbReference type="GO" id="GO:0005737">
    <property type="term" value="C:cytoplasm"/>
    <property type="evidence" value="ECO:0007669"/>
    <property type="project" value="TreeGrafter"/>
</dbReference>
<keyword evidence="6" id="KW-0560">Oxidoreductase</keyword>
<dbReference type="InterPro" id="IPR020843">
    <property type="entry name" value="ER"/>
</dbReference>
<dbReference type="Proteomes" id="UP000708298">
    <property type="component" value="Unassembled WGS sequence"/>
</dbReference>
<dbReference type="InterPro" id="IPR013154">
    <property type="entry name" value="ADH-like_N"/>
</dbReference>
<dbReference type="Pfam" id="PF00107">
    <property type="entry name" value="ADH_zinc_N"/>
    <property type="match status" value="1"/>
</dbReference>
<comment type="caution">
    <text evidence="9">The sequence shown here is derived from an EMBL/GenBank/DDBJ whole genome shotgun (WGS) entry which is preliminary data.</text>
</comment>
<comment type="similarity">
    <text evidence="2">Belongs to the zinc-containing alcohol dehydrogenase family.</text>
</comment>
<name>A0A964DZJ9_9PROT</name>
<evidence type="ECO:0000256" key="3">
    <source>
        <dbReference type="ARBA" id="ARBA00013190"/>
    </source>
</evidence>
<evidence type="ECO:0000256" key="6">
    <source>
        <dbReference type="ARBA" id="ARBA00023002"/>
    </source>
</evidence>
<evidence type="ECO:0000313" key="9">
    <source>
        <dbReference type="EMBL" id="MCB8876179.1"/>
    </source>
</evidence>